<dbReference type="InterPro" id="IPR001261">
    <property type="entry name" value="ArgE/DapE_CS"/>
</dbReference>
<keyword evidence="2" id="KW-0472">Membrane</keyword>
<name>A0A918XKW0_9GAMM</name>
<organism evidence="4 5">
    <name type="scientific">Parahalioglobus pacificus</name>
    <dbReference type="NCBI Taxonomy" id="930806"/>
    <lineage>
        <taxon>Bacteria</taxon>
        <taxon>Pseudomonadati</taxon>
        <taxon>Pseudomonadota</taxon>
        <taxon>Gammaproteobacteria</taxon>
        <taxon>Cellvibrionales</taxon>
        <taxon>Halieaceae</taxon>
        <taxon>Parahalioglobus</taxon>
    </lineage>
</organism>
<dbReference type="AlphaFoldDB" id="A0A918XKW0"/>
<dbReference type="RefSeq" id="WP_189478148.1">
    <property type="nucleotide sequence ID" value="NZ_BMYM01000002.1"/>
</dbReference>
<sequence>MWGALLIPIVAWQIVELFTPEEIPDTVADKVILLPDADGSVGEVVVRSATGEQTLSSAYGALEVTASGTLESTTETAASVRAAYGNVLDAQPPEPVSLTVYFEAGSSTELTATSLQTIDRLKAVLADRPAPEILVIGHTDTVGDLEDNDSLSRARAQTVVDVISATGVDAASLEASGRGERELLVPTADKVSEPRNRRVEINIR</sequence>
<accession>A0A918XKW0</accession>
<dbReference type="EMBL" id="BMYM01000002">
    <property type="protein sequence ID" value="GHD36672.1"/>
    <property type="molecule type" value="Genomic_DNA"/>
</dbReference>
<evidence type="ECO:0000256" key="1">
    <source>
        <dbReference type="ARBA" id="ARBA00022801"/>
    </source>
</evidence>
<dbReference type="PROSITE" id="PS51123">
    <property type="entry name" value="OMPA_2"/>
    <property type="match status" value="1"/>
</dbReference>
<comment type="caution">
    <text evidence="4">The sequence shown here is derived from an EMBL/GenBank/DDBJ whole genome shotgun (WGS) entry which is preliminary data.</text>
</comment>
<dbReference type="Proteomes" id="UP000644693">
    <property type="component" value="Unassembled WGS sequence"/>
</dbReference>
<dbReference type="Pfam" id="PF00691">
    <property type="entry name" value="OmpA"/>
    <property type="match status" value="1"/>
</dbReference>
<dbReference type="InterPro" id="IPR050330">
    <property type="entry name" value="Bact_OuterMem_StrucFunc"/>
</dbReference>
<keyword evidence="5" id="KW-1185">Reference proteome</keyword>
<dbReference type="SUPFAM" id="SSF103088">
    <property type="entry name" value="OmpA-like"/>
    <property type="match status" value="1"/>
</dbReference>
<evidence type="ECO:0000259" key="3">
    <source>
        <dbReference type="PROSITE" id="PS51123"/>
    </source>
</evidence>
<proteinExistence type="predicted"/>
<keyword evidence="1" id="KW-0378">Hydrolase</keyword>
<dbReference type="InterPro" id="IPR036737">
    <property type="entry name" value="OmpA-like_sf"/>
</dbReference>
<evidence type="ECO:0000313" key="5">
    <source>
        <dbReference type="Proteomes" id="UP000644693"/>
    </source>
</evidence>
<reference evidence="4" key="1">
    <citation type="journal article" date="2014" name="Int. J. Syst. Evol. Microbiol.">
        <title>Complete genome sequence of Corynebacterium casei LMG S-19264T (=DSM 44701T), isolated from a smear-ripened cheese.</title>
        <authorList>
            <consortium name="US DOE Joint Genome Institute (JGI-PGF)"/>
            <person name="Walter F."/>
            <person name="Albersmeier A."/>
            <person name="Kalinowski J."/>
            <person name="Ruckert C."/>
        </authorList>
    </citation>
    <scope>NUCLEOTIDE SEQUENCE</scope>
    <source>
        <strain evidence="4">KCTC 23430</strain>
    </source>
</reference>
<dbReference type="PANTHER" id="PTHR30329">
    <property type="entry name" value="STATOR ELEMENT OF FLAGELLAR MOTOR COMPLEX"/>
    <property type="match status" value="1"/>
</dbReference>
<evidence type="ECO:0000313" key="4">
    <source>
        <dbReference type="EMBL" id="GHD36672.1"/>
    </source>
</evidence>
<dbReference type="CDD" id="cd07185">
    <property type="entry name" value="OmpA_C-like"/>
    <property type="match status" value="1"/>
</dbReference>
<reference evidence="4" key="2">
    <citation type="submission" date="2020-09" db="EMBL/GenBank/DDBJ databases">
        <authorList>
            <person name="Sun Q."/>
            <person name="Kim S."/>
        </authorList>
    </citation>
    <scope>NUCLEOTIDE SEQUENCE</scope>
    <source>
        <strain evidence="4">KCTC 23430</strain>
    </source>
</reference>
<protein>
    <recommendedName>
        <fullName evidence="3">OmpA-like domain-containing protein</fullName>
    </recommendedName>
</protein>
<dbReference type="InterPro" id="IPR006665">
    <property type="entry name" value="OmpA-like"/>
</dbReference>
<gene>
    <name evidence="4" type="ORF">GCM10007053_25350</name>
</gene>
<dbReference type="Gene3D" id="3.30.1330.60">
    <property type="entry name" value="OmpA-like domain"/>
    <property type="match status" value="1"/>
</dbReference>
<feature type="domain" description="OmpA-like" evidence="3">
    <location>
        <begin position="89"/>
        <end position="204"/>
    </location>
</feature>
<dbReference type="GO" id="GO:0016020">
    <property type="term" value="C:membrane"/>
    <property type="evidence" value="ECO:0007669"/>
    <property type="project" value="UniProtKB-UniRule"/>
</dbReference>
<dbReference type="PROSITE" id="PS00758">
    <property type="entry name" value="ARGE_DAPE_CPG2_1"/>
    <property type="match status" value="1"/>
</dbReference>
<evidence type="ECO:0000256" key="2">
    <source>
        <dbReference type="PROSITE-ProRule" id="PRU00473"/>
    </source>
</evidence>
<dbReference type="PANTHER" id="PTHR30329:SF21">
    <property type="entry name" value="LIPOPROTEIN YIAD-RELATED"/>
    <property type="match status" value="1"/>
</dbReference>